<dbReference type="Proteomes" id="UP001055247">
    <property type="component" value="Unassembled WGS sequence"/>
</dbReference>
<protein>
    <submittedName>
        <fullName evidence="1">Uncharacterized protein</fullName>
    </submittedName>
</protein>
<name>A0AAV4ZRH7_9HYPH</name>
<organism evidence="1 2">
    <name type="scientific">Methylobacterium hispanicum</name>
    <dbReference type="NCBI Taxonomy" id="270350"/>
    <lineage>
        <taxon>Bacteria</taxon>
        <taxon>Pseudomonadati</taxon>
        <taxon>Pseudomonadota</taxon>
        <taxon>Alphaproteobacteria</taxon>
        <taxon>Hyphomicrobiales</taxon>
        <taxon>Methylobacteriaceae</taxon>
        <taxon>Methylobacterium</taxon>
    </lineage>
</organism>
<dbReference type="EMBL" id="BPQO01000022">
    <property type="protein sequence ID" value="GJD90863.1"/>
    <property type="molecule type" value="Genomic_DNA"/>
</dbReference>
<gene>
    <name evidence="1" type="ORF">BHAOGJBA_4406</name>
</gene>
<proteinExistence type="predicted"/>
<comment type="caution">
    <text evidence="1">The sequence shown here is derived from an EMBL/GenBank/DDBJ whole genome shotgun (WGS) entry which is preliminary data.</text>
</comment>
<reference evidence="1" key="2">
    <citation type="submission" date="2021-08" db="EMBL/GenBank/DDBJ databases">
        <authorList>
            <person name="Tani A."/>
            <person name="Ola A."/>
            <person name="Ogura Y."/>
            <person name="Katsura K."/>
            <person name="Hayashi T."/>
        </authorList>
    </citation>
    <scope>NUCLEOTIDE SEQUENCE</scope>
    <source>
        <strain evidence="1">DSM 16372</strain>
    </source>
</reference>
<accession>A0AAV4ZRH7</accession>
<sequence length="271" mass="30167">MSQVVLDEFCEEVEVVRRTKRTIHVVEEEVGVVELWHDGVLVDVQTTYTCLRLALEAASEVVERLRITAASTLHVRVRAERTRGLRAGPGELRYGRREYDQAIGSDWVSARRHVWDSHAGLLPAGVEVLLPFEISAFAATRDVRPGHGALGRMSVRSIEHLPDERLWEGWGFGEVRDVVAESAALENRPEHIGRERGHDGFLWTRIRFAGAWAVTLPPGLDAVAALSAIGGSWARPDISIRESWPDWVGSGRFYCGAPGAVHIWGRSPDRT</sequence>
<evidence type="ECO:0000313" key="1">
    <source>
        <dbReference type="EMBL" id="GJD90863.1"/>
    </source>
</evidence>
<reference evidence="1" key="1">
    <citation type="journal article" date="2016" name="Front. Microbiol.">
        <title>Genome Sequence of the Piezophilic, Mesophilic Sulfate-Reducing Bacterium Desulfovibrio indicus J2T.</title>
        <authorList>
            <person name="Cao J."/>
            <person name="Maignien L."/>
            <person name="Shao Z."/>
            <person name="Alain K."/>
            <person name="Jebbar M."/>
        </authorList>
    </citation>
    <scope>NUCLEOTIDE SEQUENCE</scope>
    <source>
        <strain evidence="1">DSM 16372</strain>
    </source>
</reference>
<dbReference type="RefSeq" id="WP_238231002.1">
    <property type="nucleotide sequence ID" value="NZ_BPQO01000022.1"/>
</dbReference>
<evidence type="ECO:0000313" key="2">
    <source>
        <dbReference type="Proteomes" id="UP001055247"/>
    </source>
</evidence>
<keyword evidence="2" id="KW-1185">Reference proteome</keyword>
<dbReference type="AlphaFoldDB" id="A0AAV4ZRH7"/>